<feature type="compositionally biased region" description="Pro residues" evidence="1">
    <location>
        <begin position="233"/>
        <end position="245"/>
    </location>
</feature>
<feature type="compositionally biased region" description="Low complexity" evidence="1">
    <location>
        <begin position="383"/>
        <end position="396"/>
    </location>
</feature>
<dbReference type="Proteomes" id="UP001270362">
    <property type="component" value="Unassembled WGS sequence"/>
</dbReference>
<feature type="region of interest" description="Disordered" evidence="1">
    <location>
        <begin position="1"/>
        <end position="562"/>
    </location>
</feature>
<feature type="compositionally biased region" description="Low complexity" evidence="1">
    <location>
        <begin position="448"/>
        <end position="460"/>
    </location>
</feature>
<feature type="compositionally biased region" description="Polar residues" evidence="1">
    <location>
        <begin position="597"/>
        <end position="607"/>
    </location>
</feature>
<dbReference type="AlphaFoldDB" id="A0AAE0XLE0"/>
<feature type="compositionally biased region" description="Pro residues" evidence="1">
    <location>
        <begin position="749"/>
        <end position="758"/>
    </location>
</feature>
<evidence type="ECO:0000256" key="1">
    <source>
        <dbReference type="SAM" id="MobiDB-lite"/>
    </source>
</evidence>
<reference evidence="2" key="1">
    <citation type="journal article" date="2023" name="Mol. Phylogenet. Evol.">
        <title>Genome-scale phylogeny and comparative genomics of the fungal order Sordariales.</title>
        <authorList>
            <person name="Hensen N."/>
            <person name="Bonometti L."/>
            <person name="Westerberg I."/>
            <person name="Brannstrom I.O."/>
            <person name="Guillou S."/>
            <person name="Cros-Aarteil S."/>
            <person name="Calhoun S."/>
            <person name="Haridas S."/>
            <person name="Kuo A."/>
            <person name="Mondo S."/>
            <person name="Pangilinan J."/>
            <person name="Riley R."/>
            <person name="LaButti K."/>
            <person name="Andreopoulos B."/>
            <person name="Lipzen A."/>
            <person name="Chen C."/>
            <person name="Yan M."/>
            <person name="Daum C."/>
            <person name="Ng V."/>
            <person name="Clum A."/>
            <person name="Steindorff A."/>
            <person name="Ohm R.A."/>
            <person name="Martin F."/>
            <person name="Silar P."/>
            <person name="Natvig D.O."/>
            <person name="Lalanne C."/>
            <person name="Gautier V."/>
            <person name="Ament-Velasquez S.L."/>
            <person name="Kruys A."/>
            <person name="Hutchinson M.I."/>
            <person name="Powell A.J."/>
            <person name="Barry K."/>
            <person name="Miller A.N."/>
            <person name="Grigoriev I.V."/>
            <person name="Debuchy R."/>
            <person name="Gladieux P."/>
            <person name="Hiltunen Thoren M."/>
            <person name="Johannesson H."/>
        </authorList>
    </citation>
    <scope>NUCLEOTIDE SEQUENCE</scope>
    <source>
        <strain evidence="2">CBS 314.62</strain>
    </source>
</reference>
<gene>
    <name evidence="2" type="ORF">B0T22DRAFT_455782</name>
</gene>
<dbReference type="EMBL" id="JAULSO010000001">
    <property type="protein sequence ID" value="KAK3695598.1"/>
    <property type="molecule type" value="Genomic_DNA"/>
</dbReference>
<feature type="compositionally biased region" description="Polar residues" evidence="1">
    <location>
        <begin position="435"/>
        <end position="447"/>
    </location>
</feature>
<feature type="region of interest" description="Disordered" evidence="1">
    <location>
        <begin position="581"/>
        <end position="899"/>
    </location>
</feature>
<organism evidence="2 3">
    <name type="scientific">Podospora appendiculata</name>
    <dbReference type="NCBI Taxonomy" id="314037"/>
    <lineage>
        <taxon>Eukaryota</taxon>
        <taxon>Fungi</taxon>
        <taxon>Dikarya</taxon>
        <taxon>Ascomycota</taxon>
        <taxon>Pezizomycotina</taxon>
        <taxon>Sordariomycetes</taxon>
        <taxon>Sordariomycetidae</taxon>
        <taxon>Sordariales</taxon>
        <taxon>Podosporaceae</taxon>
        <taxon>Podospora</taxon>
    </lineage>
</organism>
<feature type="compositionally biased region" description="Polar residues" evidence="1">
    <location>
        <begin position="823"/>
        <end position="834"/>
    </location>
</feature>
<comment type="caution">
    <text evidence="2">The sequence shown here is derived from an EMBL/GenBank/DDBJ whole genome shotgun (WGS) entry which is preliminary data.</text>
</comment>
<accession>A0AAE0XLE0</accession>
<feature type="compositionally biased region" description="Polar residues" evidence="1">
    <location>
        <begin position="27"/>
        <end position="72"/>
    </location>
</feature>
<keyword evidence="3" id="KW-1185">Reference proteome</keyword>
<feature type="compositionally biased region" description="Low complexity" evidence="1">
    <location>
        <begin position="990"/>
        <end position="1005"/>
    </location>
</feature>
<proteinExistence type="predicted"/>
<feature type="compositionally biased region" description="Low complexity" evidence="1">
    <location>
        <begin position="964"/>
        <end position="974"/>
    </location>
</feature>
<evidence type="ECO:0000313" key="3">
    <source>
        <dbReference type="Proteomes" id="UP001270362"/>
    </source>
</evidence>
<feature type="compositionally biased region" description="Low complexity" evidence="1">
    <location>
        <begin position="468"/>
        <end position="485"/>
    </location>
</feature>
<feature type="compositionally biased region" description="Low complexity" evidence="1">
    <location>
        <begin position="148"/>
        <end position="164"/>
    </location>
</feature>
<feature type="compositionally biased region" description="Polar residues" evidence="1">
    <location>
        <begin position="264"/>
        <end position="277"/>
    </location>
</feature>
<feature type="compositionally biased region" description="Low complexity" evidence="1">
    <location>
        <begin position="493"/>
        <end position="515"/>
    </location>
</feature>
<evidence type="ECO:0000313" key="2">
    <source>
        <dbReference type="EMBL" id="KAK3695598.1"/>
    </source>
</evidence>
<feature type="region of interest" description="Disordered" evidence="1">
    <location>
        <begin position="955"/>
        <end position="1010"/>
    </location>
</feature>
<feature type="compositionally biased region" description="Low complexity" evidence="1">
    <location>
        <begin position="661"/>
        <end position="699"/>
    </location>
</feature>
<protein>
    <submittedName>
        <fullName evidence="2">Uncharacterized protein</fullName>
    </submittedName>
</protein>
<sequence length="1081" mass="113445">MPRPQSQQPGFPQAQQPNGQLPGQGPSTLRQHSQSPLQEQPLATSGIQQAQAVPLPSQNRLVSQQDSESITGRATPGSGSPPVGSPVSHVSQPSLFSPADLSRQQNASPVSLRHPTPMQHPGPVQSDHLAATRYASTPTPPGQLPARKPVNSSPKPPNNQFKPNPVGPEGQQGQRLLSISSQNQGSPLPQPPPGVQIPGVQNTQNAQAQLLYQRQHSQPQSSPPTPQGSQTPQPAPVPGPLPSPKPQEQAQGFGNMQAPPVQQLIHQPTRPTDSQQGGQMGPGYGFPATRLLSHSSNSAPGLQPPLPGQPLNSPRNSLAMSPPHAPKEQSTFSKLLRGPRPPSGTGAPAHEKAEKGKSSFMSAFKRGAKPAENHAQPIHGQAPPLRQGPPQTQPGQPREPDPHAHPQPQKGLLVQYQYQRHSPPNASTPPPNGSPVAQKTNPQQADLPSQPSSPFQAQSPSPAPSPAPARFQAQGQAPPQGQPQGQPRPPHQPQNQVQAQGQPQRQLLLPQQAVQTQQGPLRLVQPGQPIPPPLGPPAKQQDPTPKGQHSAQQAYPQVPIPAGYGYVHGEGRVAVALQPCYVGTAPGGQPYGPSPAQMGQAQQQWTPQGPGMRQVSGGPAPGQQIMYQRADGGQAQGQVLLPPNGAGVAPLPNEQVASNRQAQAVQAAPQGPPQTISSGSANSRAAASSPRPSTLTPTPQATPAGLSTVSPSPANTLQPTVSLPETQYQPRPEGTHFSTASSSLDRNASPPPQPPPQIQHPASPQSYPLPDSAFSPINPAAAHFPNPPPPRAFIPDPQLQSQLVPQRQVSAASQVSLLPGNSPPHQGSNLSSPASHVGLVGPSPNVSPSPHITPERAVSPEPPLHAVAPNHTIIDSRTVSPEPPAQAFAPPPPPGHHVVEENIYDATPRHSVLPPAGYQQEHTSNHAITAATNPAEPKSIRPPRQVVQPPQHIIVETPPPTAAAPPAVAHSQPVVEPPSPPIHPATTIAHSSSNGNGDGNSNGHDAPPKTSADIFEEAKRKMLLREQEEKIPVYPTEPDMNFAAAAAARRKDQEDMPQMSATSYPGQEWNPYGDGVGEEWD</sequence>
<feature type="compositionally biased region" description="Polar residues" evidence="1">
    <location>
        <begin position="736"/>
        <end position="746"/>
    </location>
</feature>
<feature type="compositionally biased region" description="Polar residues" evidence="1">
    <location>
        <begin position="203"/>
        <end position="212"/>
    </location>
</feature>
<name>A0AAE0XLE0_9PEZI</name>
<feature type="compositionally biased region" description="Polar residues" evidence="1">
    <location>
        <begin position="416"/>
        <end position="425"/>
    </location>
</feature>
<feature type="compositionally biased region" description="Pro residues" evidence="1">
    <location>
        <begin position="881"/>
        <end position="895"/>
    </location>
</feature>
<feature type="compositionally biased region" description="Polar residues" evidence="1">
    <location>
        <begin position="705"/>
        <end position="729"/>
    </location>
</feature>
<reference evidence="2" key="2">
    <citation type="submission" date="2023-06" db="EMBL/GenBank/DDBJ databases">
        <authorList>
            <consortium name="Lawrence Berkeley National Laboratory"/>
            <person name="Haridas S."/>
            <person name="Hensen N."/>
            <person name="Bonometti L."/>
            <person name="Westerberg I."/>
            <person name="Brannstrom I.O."/>
            <person name="Guillou S."/>
            <person name="Cros-Aarteil S."/>
            <person name="Calhoun S."/>
            <person name="Kuo A."/>
            <person name="Mondo S."/>
            <person name="Pangilinan J."/>
            <person name="Riley R."/>
            <person name="Labutti K."/>
            <person name="Andreopoulos B."/>
            <person name="Lipzen A."/>
            <person name="Chen C."/>
            <person name="Yanf M."/>
            <person name="Daum C."/>
            <person name="Ng V."/>
            <person name="Clum A."/>
            <person name="Steindorff A."/>
            <person name="Ohm R."/>
            <person name="Martin F."/>
            <person name="Silar P."/>
            <person name="Natvig D."/>
            <person name="Lalanne C."/>
            <person name="Gautier V."/>
            <person name="Ament-Velasquez S.L."/>
            <person name="Kruys A."/>
            <person name="Hutchinson M.I."/>
            <person name="Powell A.J."/>
            <person name="Barry K."/>
            <person name="Miller A.N."/>
            <person name="Grigoriev I.V."/>
            <person name="Debuchy R."/>
            <person name="Gladieux P."/>
            <person name="Thoren M.H."/>
            <person name="Johannesson H."/>
        </authorList>
    </citation>
    <scope>NUCLEOTIDE SEQUENCE</scope>
    <source>
        <strain evidence="2">CBS 314.62</strain>
    </source>
</reference>
<feature type="compositionally biased region" description="Polar residues" evidence="1">
    <location>
        <begin position="798"/>
        <end position="816"/>
    </location>
</feature>
<feature type="compositionally biased region" description="Low complexity" evidence="1">
    <location>
        <begin position="76"/>
        <end position="94"/>
    </location>
</feature>
<feature type="region of interest" description="Disordered" evidence="1">
    <location>
        <begin position="1044"/>
        <end position="1081"/>
    </location>
</feature>
<feature type="compositionally biased region" description="Low complexity" evidence="1">
    <location>
        <begin position="1"/>
        <end position="26"/>
    </location>
</feature>